<dbReference type="AlphaFoldDB" id="A0A8H7N2W5"/>
<dbReference type="Proteomes" id="UP000616885">
    <property type="component" value="Unassembled WGS sequence"/>
</dbReference>
<dbReference type="EMBL" id="JADCTT010000013">
    <property type="protein sequence ID" value="KAF9745210.1"/>
    <property type="molecule type" value="Genomic_DNA"/>
</dbReference>
<protein>
    <submittedName>
        <fullName evidence="1">Uncharacterized protein</fullName>
    </submittedName>
</protein>
<accession>A0A8H7N2W5</accession>
<evidence type="ECO:0000313" key="2">
    <source>
        <dbReference type="Proteomes" id="UP000616885"/>
    </source>
</evidence>
<gene>
    <name evidence="1" type="ORF">IM811_004832</name>
</gene>
<organism evidence="1 2">
    <name type="scientific">Bionectria ochroleuca</name>
    <name type="common">Gliocladium roseum</name>
    <dbReference type="NCBI Taxonomy" id="29856"/>
    <lineage>
        <taxon>Eukaryota</taxon>
        <taxon>Fungi</taxon>
        <taxon>Dikarya</taxon>
        <taxon>Ascomycota</taxon>
        <taxon>Pezizomycotina</taxon>
        <taxon>Sordariomycetes</taxon>
        <taxon>Hypocreomycetidae</taxon>
        <taxon>Hypocreales</taxon>
        <taxon>Bionectriaceae</taxon>
        <taxon>Clonostachys</taxon>
    </lineage>
</organism>
<sequence length="206" mass="22913">MEHNDRGLNFIPLNLHNLKLYIFTDGSLANNRDMSSQIGFIIVLGTEIKVEGQEPAFKLVGNILHWSSTKCKRVTRSSLASEVYGMVAGFDVGVTIASTLRMVTSKLSLPEIPLVICTDSLSLYECLVKLGTTAEKRLMIDVMALRQSYERREIAETRWIHGDDNPADALTKVKPNTALSKLVESNELRVRVQGDVKRPPKTGEAQ</sequence>
<name>A0A8H7N2W5_BIOOC</name>
<comment type="caution">
    <text evidence="1">The sequence shown here is derived from an EMBL/GenBank/DDBJ whole genome shotgun (WGS) entry which is preliminary data.</text>
</comment>
<reference evidence="1" key="1">
    <citation type="submission" date="2020-10" db="EMBL/GenBank/DDBJ databases">
        <title>High-Quality Genome Resource of Clonostachys rosea strain S41 by Oxford Nanopore Long-Read Sequencing.</title>
        <authorList>
            <person name="Wang H."/>
        </authorList>
    </citation>
    <scope>NUCLEOTIDE SEQUENCE</scope>
    <source>
        <strain evidence="1">S41</strain>
    </source>
</reference>
<evidence type="ECO:0000313" key="1">
    <source>
        <dbReference type="EMBL" id="KAF9745210.1"/>
    </source>
</evidence>
<proteinExistence type="predicted"/>